<dbReference type="AlphaFoldDB" id="Q116R0"/>
<dbReference type="NCBIfam" id="TIGR03426">
    <property type="entry name" value="shape_MreD"/>
    <property type="match status" value="1"/>
</dbReference>
<dbReference type="Pfam" id="PF04093">
    <property type="entry name" value="MreD"/>
    <property type="match status" value="1"/>
</dbReference>
<reference evidence="9" key="1">
    <citation type="submission" date="2006-06" db="EMBL/GenBank/DDBJ databases">
        <title>Complete sequence of Trichodesmium erythraeum IMS101.</title>
        <authorList>
            <consortium name="US DOE Joint Genome Institute"/>
            <person name="Copeland A."/>
            <person name="Lucas S."/>
            <person name="Lapidus A."/>
            <person name="Barry K."/>
            <person name="Detter J.C."/>
            <person name="Glavina del Rio T."/>
            <person name="Hammon N."/>
            <person name="Israni S."/>
            <person name="Dalin E."/>
            <person name="Tice H."/>
            <person name="Pitluck S."/>
            <person name="Kiss H."/>
            <person name="Munk A.C."/>
            <person name="Brettin T."/>
            <person name="Bruce D."/>
            <person name="Han C."/>
            <person name="Tapia R."/>
            <person name="Gilna P."/>
            <person name="Schmutz J."/>
            <person name="Larimer F."/>
            <person name="Land M."/>
            <person name="Hauser L."/>
            <person name="Kyrpides N."/>
            <person name="Kim E."/>
            <person name="Richardson P."/>
        </authorList>
    </citation>
    <scope>NUCLEOTIDE SEQUENCE [LARGE SCALE GENOMIC DNA]</scope>
    <source>
        <strain evidence="9">IMS101</strain>
    </source>
</reference>
<dbReference type="GO" id="GO:0005886">
    <property type="term" value="C:plasma membrane"/>
    <property type="evidence" value="ECO:0007669"/>
    <property type="project" value="UniProtKB-SubCell"/>
</dbReference>
<feature type="transmembrane region" description="Helical" evidence="8">
    <location>
        <begin position="144"/>
        <end position="163"/>
    </location>
</feature>
<keyword evidence="3" id="KW-1003">Cell membrane</keyword>
<sequence>MSNLSQQKIFKLLIIFTSVLFFSLLLLTRIPGMEILGIGPNWLLIWLVTWSSHSSIIGGLVAGLILGLIQDAMTAPYPTHIISLVFVGFFTAFLQKKRYIQEDFISIALVTFIMAIITETFIAIQFGLMGNQSFAEVWIHYKQVALGSAVISSLWAPVLYFPFSQFWKVKKNNYYNFSSHLGVHPALAYSQKILEFLG</sequence>
<dbReference type="KEGG" id="ter:Tery_1152"/>
<dbReference type="STRING" id="203124.Tery_1152"/>
<feature type="transmembrane region" description="Helical" evidence="8">
    <location>
        <begin position="106"/>
        <end position="124"/>
    </location>
</feature>
<feature type="transmembrane region" description="Helical" evidence="8">
    <location>
        <begin position="42"/>
        <end position="69"/>
    </location>
</feature>
<accession>Q116R0</accession>
<evidence type="ECO:0000256" key="2">
    <source>
        <dbReference type="ARBA" id="ARBA00007776"/>
    </source>
</evidence>
<dbReference type="OrthoDB" id="458492at2"/>
<evidence type="ECO:0000256" key="4">
    <source>
        <dbReference type="ARBA" id="ARBA00022692"/>
    </source>
</evidence>
<evidence type="ECO:0000256" key="5">
    <source>
        <dbReference type="ARBA" id="ARBA00022960"/>
    </source>
</evidence>
<evidence type="ECO:0000313" key="9">
    <source>
        <dbReference type="EMBL" id="ABG50514.1"/>
    </source>
</evidence>
<keyword evidence="4 8" id="KW-0812">Transmembrane</keyword>
<evidence type="ECO:0000256" key="8">
    <source>
        <dbReference type="SAM" id="Phobius"/>
    </source>
</evidence>
<dbReference type="GO" id="GO:0008360">
    <property type="term" value="P:regulation of cell shape"/>
    <property type="evidence" value="ECO:0007669"/>
    <property type="project" value="UniProtKB-KW"/>
</dbReference>
<dbReference type="InterPro" id="IPR007227">
    <property type="entry name" value="Cell_shape_determining_MreD"/>
</dbReference>
<proteinExistence type="inferred from homology"/>
<evidence type="ECO:0000256" key="7">
    <source>
        <dbReference type="ARBA" id="ARBA00023136"/>
    </source>
</evidence>
<gene>
    <name evidence="9" type="ordered locus">Tery_1152</name>
</gene>
<comment type="subcellular location">
    <subcellularLocation>
        <location evidence="1">Cell membrane</location>
        <topology evidence="1">Multi-pass membrane protein</topology>
    </subcellularLocation>
</comment>
<name>Q116R0_TRIEI</name>
<evidence type="ECO:0000256" key="3">
    <source>
        <dbReference type="ARBA" id="ARBA00022475"/>
    </source>
</evidence>
<keyword evidence="6 8" id="KW-1133">Transmembrane helix</keyword>
<dbReference type="EMBL" id="CP000393">
    <property type="protein sequence ID" value="ABG50514.1"/>
    <property type="molecule type" value="Genomic_DNA"/>
</dbReference>
<evidence type="ECO:0000256" key="1">
    <source>
        <dbReference type="ARBA" id="ARBA00004651"/>
    </source>
</evidence>
<evidence type="ECO:0000256" key="6">
    <source>
        <dbReference type="ARBA" id="ARBA00022989"/>
    </source>
</evidence>
<comment type="similarity">
    <text evidence="2">Belongs to the MreD family.</text>
</comment>
<keyword evidence="5" id="KW-0133">Cell shape</keyword>
<keyword evidence="7 8" id="KW-0472">Membrane</keyword>
<feature type="transmembrane region" description="Helical" evidence="8">
    <location>
        <begin position="75"/>
        <end position="94"/>
    </location>
</feature>
<dbReference type="RefSeq" id="WP_011610900.1">
    <property type="nucleotide sequence ID" value="NC_008312.1"/>
</dbReference>
<protein>
    <submittedName>
        <fullName evidence="9">Uncharacterized protein</fullName>
    </submittedName>
</protein>
<dbReference type="HOGENOM" id="CLU_105759_0_0_3"/>
<organism evidence="9">
    <name type="scientific">Trichodesmium erythraeum (strain IMS101)</name>
    <dbReference type="NCBI Taxonomy" id="203124"/>
    <lineage>
        <taxon>Bacteria</taxon>
        <taxon>Bacillati</taxon>
        <taxon>Cyanobacteriota</taxon>
        <taxon>Cyanophyceae</taxon>
        <taxon>Oscillatoriophycideae</taxon>
        <taxon>Oscillatoriales</taxon>
        <taxon>Microcoleaceae</taxon>
        <taxon>Trichodesmium</taxon>
    </lineage>
</organism>
<dbReference type="eggNOG" id="COG2891">
    <property type="taxonomic scope" value="Bacteria"/>
</dbReference>
<feature type="transmembrane region" description="Helical" evidence="8">
    <location>
        <begin position="12"/>
        <end position="30"/>
    </location>
</feature>